<organism evidence="1 2">
    <name type="scientific">Clonorchis sinensis</name>
    <name type="common">Chinese liver fluke</name>
    <dbReference type="NCBI Taxonomy" id="79923"/>
    <lineage>
        <taxon>Eukaryota</taxon>
        <taxon>Metazoa</taxon>
        <taxon>Spiralia</taxon>
        <taxon>Lophotrochozoa</taxon>
        <taxon>Platyhelminthes</taxon>
        <taxon>Trematoda</taxon>
        <taxon>Digenea</taxon>
        <taxon>Opisthorchiida</taxon>
        <taxon>Opisthorchiata</taxon>
        <taxon>Opisthorchiidae</taxon>
        <taxon>Clonorchis</taxon>
    </lineage>
</organism>
<name>A0A8T1LWK5_CLOSI</name>
<accession>A0A8T1LWK5</accession>
<protein>
    <submittedName>
        <fullName evidence="1">Uncharacterized protein</fullName>
    </submittedName>
</protein>
<proteinExistence type="predicted"/>
<keyword evidence="2" id="KW-1185">Reference proteome</keyword>
<sequence>MTASNNPTSMTLETTDAQLDGKPIGLGVIATPLGGEVKCNGDPSSSPLSA</sequence>
<dbReference type="EMBL" id="NIRI02000077">
    <property type="protein sequence ID" value="KAG5441158.1"/>
    <property type="molecule type" value="Genomic_DNA"/>
</dbReference>
<reference evidence="1 2" key="2">
    <citation type="journal article" date="2021" name="Genomics">
        <title>High-quality reference genome for Clonorchis sinensis.</title>
        <authorList>
            <person name="Young N.D."/>
            <person name="Stroehlein A.J."/>
            <person name="Kinkar L."/>
            <person name="Wang T."/>
            <person name="Sohn W.M."/>
            <person name="Chang B.C.H."/>
            <person name="Kaur P."/>
            <person name="Weisz D."/>
            <person name="Dudchenko O."/>
            <person name="Aiden E.L."/>
            <person name="Korhonen P.K."/>
            <person name="Gasser R.B."/>
        </authorList>
    </citation>
    <scope>NUCLEOTIDE SEQUENCE [LARGE SCALE GENOMIC DNA]</scope>
    <source>
        <strain evidence="1">Cs-k2</strain>
    </source>
</reference>
<evidence type="ECO:0000313" key="2">
    <source>
        <dbReference type="Proteomes" id="UP000286415"/>
    </source>
</evidence>
<dbReference type="Proteomes" id="UP000286415">
    <property type="component" value="Unassembled WGS sequence"/>
</dbReference>
<reference evidence="1 2" key="1">
    <citation type="journal article" date="2018" name="Biotechnol. Adv.">
        <title>Improved genomic resources and new bioinformatic workflow for the carcinogenic parasite Clonorchis sinensis: Biotechnological implications.</title>
        <authorList>
            <person name="Wang D."/>
            <person name="Korhonen P.K."/>
            <person name="Gasser R.B."/>
            <person name="Young N.D."/>
        </authorList>
    </citation>
    <scope>NUCLEOTIDE SEQUENCE [LARGE SCALE GENOMIC DNA]</scope>
    <source>
        <strain evidence="1">Cs-k2</strain>
    </source>
</reference>
<dbReference type="AlphaFoldDB" id="A0A8T1LWK5"/>
<evidence type="ECO:0000313" key="1">
    <source>
        <dbReference type="EMBL" id="KAG5441158.1"/>
    </source>
</evidence>
<gene>
    <name evidence="1" type="ORF">CSKR_202095</name>
</gene>
<comment type="caution">
    <text evidence="1">The sequence shown here is derived from an EMBL/GenBank/DDBJ whole genome shotgun (WGS) entry which is preliminary data.</text>
</comment>